<dbReference type="EMBL" id="FQVU01000001">
    <property type="protein sequence ID" value="SHF64097.1"/>
    <property type="molecule type" value="Genomic_DNA"/>
</dbReference>
<dbReference type="SUPFAM" id="SSF55021">
    <property type="entry name" value="ACT-like"/>
    <property type="match status" value="1"/>
</dbReference>
<reference evidence="2 3" key="1">
    <citation type="submission" date="2016-11" db="EMBL/GenBank/DDBJ databases">
        <authorList>
            <person name="Jaros S."/>
            <person name="Januszkiewicz K."/>
            <person name="Wedrychowicz H."/>
        </authorList>
    </citation>
    <scope>NUCLEOTIDE SEQUENCE [LARGE SCALE GENOMIC DNA]</scope>
    <source>
        <strain evidence="2 3">DSM 45627</strain>
    </source>
</reference>
<evidence type="ECO:0000313" key="3">
    <source>
        <dbReference type="Proteomes" id="UP000186132"/>
    </source>
</evidence>
<dbReference type="Pfam" id="PF01842">
    <property type="entry name" value="ACT"/>
    <property type="match status" value="1"/>
</dbReference>
<dbReference type="AlphaFoldDB" id="A0A1M5DAV6"/>
<dbReference type="RefSeq" id="WP_073385494.1">
    <property type="nucleotide sequence ID" value="NZ_FQVU01000001.1"/>
</dbReference>
<keyword evidence="3" id="KW-1185">Reference proteome</keyword>
<accession>A0A1M5DAV6</accession>
<protein>
    <recommendedName>
        <fullName evidence="1">ACT domain-containing protein</fullName>
    </recommendedName>
</protein>
<feature type="domain" description="ACT" evidence="1">
    <location>
        <begin position="4"/>
        <end position="77"/>
    </location>
</feature>
<gene>
    <name evidence="2" type="ORF">SAMN05443575_0515</name>
</gene>
<dbReference type="InterPro" id="IPR045865">
    <property type="entry name" value="ACT-like_dom_sf"/>
</dbReference>
<dbReference type="Gene3D" id="3.30.70.260">
    <property type="match status" value="1"/>
</dbReference>
<dbReference type="Proteomes" id="UP000186132">
    <property type="component" value="Unassembled WGS sequence"/>
</dbReference>
<dbReference type="OrthoDB" id="5243606at2"/>
<sequence>MSFLLRLKLPDRPGALGAVATALGTVGADILSVDVVERSPGHATDDFVVELPPDRLADSLVSAAATVEGVHVESIRPYAGQLDAHRELELLDSLGHGSASLQTLATGVARVFRAGWALVLAAPVSGQSAVLASGGAAPEIESLPVPWWPPAPSRPLDPDASWAPPDWGRLGTELAVTCLGEAALLVGRPTLRWVPSELVRLQYLAAIAASVTPLEP</sequence>
<proteinExistence type="predicted"/>
<organism evidence="2 3">
    <name type="scientific">Jatrophihabitans endophyticus</name>
    <dbReference type="NCBI Taxonomy" id="1206085"/>
    <lineage>
        <taxon>Bacteria</taxon>
        <taxon>Bacillati</taxon>
        <taxon>Actinomycetota</taxon>
        <taxon>Actinomycetes</taxon>
        <taxon>Jatrophihabitantales</taxon>
        <taxon>Jatrophihabitantaceae</taxon>
        <taxon>Jatrophihabitans</taxon>
    </lineage>
</organism>
<evidence type="ECO:0000259" key="1">
    <source>
        <dbReference type="PROSITE" id="PS51671"/>
    </source>
</evidence>
<name>A0A1M5DAV6_9ACTN</name>
<dbReference type="PROSITE" id="PS51671">
    <property type="entry name" value="ACT"/>
    <property type="match status" value="1"/>
</dbReference>
<dbReference type="STRING" id="1206085.SAMN05443575_0515"/>
<evidence type="ECO:0000313" key="2">
    <source>
        <dbReference type="EMBL" id="SHF64097.1"/>
    </source>
</evidence>
<dbReference type="InterPro" id="IPR002912">
    <property type="entry name" value="ACT_dom"/>
</dbReference>